<dbReference type="EMBL" id="KP136319">
    <property type="protein sequence ID" value="AJF97249.1"/>
    <property type="molecule type" value="Genomic_DNA"/>
</dbReference>
<sequence length="168" mass="18450">MHYEGVCAAWTCRQWRALMRPILDRGISFWHVNRRAIFAEHAAGEGRLALLKWARARGCPWDASVCAAAARHGHLGVLQWLRAKGCPWNDLTCANAARGGHLAVLQWARANKCPWDNWTCGFTAASAATLDILQWARANGCPCVDDCDVCVLCLSGARCAPGADIFYP</sequence>
<protein>
    <submittedName>
        <fullName evidence="1">Ankyrin repeat protein</fullName>
    </submittedName>
</protein>
<proteinExistence type="predicted"/>
<evidence type="ECO:0000313" key="1">
    <source>
        <dbReference type="EMBL" id="AJF97249.1"/>
    </source>
</evidence>
<dbReference type="SUPFAM" id="SSF140860">
    <property type="entry name" value="Pseudo ankyrin repeat-like"/>
    <property type="match status" value="1"/>
</dbReference>
<dbReference type="RefSeq" id="YP_009119484.1">
    <property type="nucleotide sequence ID" value="NC_026440.1"/>
</dbReference>
<name>A0A0B5J1A4_9VIRU</name>
<dbReference type="KEGG" id="vg:23462166"/>
<dbReference type="InterPro" id="IPR052050">
    <property type="entry name" value="SecEffector_AnkRepeat"/>
</dbReference>
<evidence type="ECO:0000313" key="2">
    <source>
        <dbReference type="Proteomes" id="UP000202511"/>
    </source>
</evidence>
<dbReference type="PANTHER" id="PTHR46586:SF3">
    <property type="entry name" value="ANKYRIN REPEAT-CONTAINING PROTEIN"/>
    <property type="match status" value="1"/>
</dbReference>
<organism evidence="1 2">
    <name type="scientific">Pandoravirus inopinatum</name>
    <dbReference type="NCBI Taxonomy" id="1605721"/>
    <lineage>
        <taxon>Viruses</taxon>
        <taxon>Pandoravirus</taxon>
    </lineage>
</organism>
<accession>A0A0B5J1A4</accession>
<dbReference type="PANTHER" id="PTHR46586">
    <property type="entry name" value="ANKYRIN REPEAT-CONTAINING PROTEIN"/>
    <property type="match status" value="1"/>
</dbReference>
<dbReference type="Proteomes" id="UP000202511">
    <property type="component" value="Segment"/>
</dbReference>
<reference evidence="1 2" key="1">
    <citation type="journal article" date="2015" name="Parasitol. Res.">
        <title>Viruses in close associations with free-living amoebae.</title>
        <authorList>
            <person name="Scheid P."/>
        </authorList>
    </citation>
    <scope>NUCLEOTIDE SEQUENCE [LARGE SCALE GENOMIC DNA]</scope>
    <source>
        <strain evidence="1">KlaHel</strain>
    </source>
</reference>
<dbReference type="GeneID" id="23462166"/>